<dbReference type="GO" id="GO:0015628">
    <property type="term" value="P:protein secretion by the type II secretion system"/>
    <property type="evidence" value="ECO:0007669"/>
    <property type="project" value="InterPro"/>
</dbReference>
<dbReference type="GO" id="GO:0005886">
    <property type="term" value="C:plasma membrane"/>
    <property type="evidence" value="ECO:0007669"/>
    <property type="project" value="UniProtKB-SubCell"/>
</dbReference>
<dbReference type="GO" id="GO:0015627">
    <property type="term" value="C:type II protein secretion system complex"/>
    <property type="evidence" value="ECO:0007669"/>
    <property type="project" value="InterPro"/>
</dbReference>
<evidence type="ECO:0000256" key="5">
    <source>
        <dbReference type="ARBA" id="ARBA00022519"/>
    </source>
</evidence>
<organism evidence="13 14">
    <name type="scientific">Sphaerotilus montanus</name>
    <dbReference type="NCBI Taxonomy" id="522889"/>
    <lineage>
        <taxon>Bacteria</taxon>
        <taxon>Pseudomonadati</taxon>
        <taxon>Pseudomonadota</taxon>
        <taxon>Betaproteobacteria</taxon>
        <taxon>Burkholderiales</taxon>
        <taxon>Sphaerotilaceae</taxon>
        <taxon>Sphaerotilus</taxon>
    </lineage>
</organism>
<evidence type="ECO:0000256" key="7">
    <source>
        <dbReference type="ARBA" id="ARBA00022989"/>
    </source>
</evidence>
<evidence type="ECO:0000256" key="11">
    <source>
        <dbReference type="SAM" id="Phobius"/>
    </source>
</evidence>
<comment type="similarity">
    <text evidence="9">Belongs to the GSP H family.</text>
</comment>
<gene>
    <name evidence="13" type="ORF">BDD16_003354</name>
</gene>
<keyword evidence="4" id="KW-0488">Methylation</keyword>
<evidence type="ECO:0000256" key="3">
    <source>
        <dbReference type="ARBA" id="ARBA00022475"/>
    </source>
</evidence>
<name>A0A7Y9QZZ3_9BURK</name>
<comment type="subcellular location">
    <subcellularLocation>
        <location evidence="1">Cell inner membrane</location>
        <topology evidence="1">Single-pass membrane protein</topology>
    </subcellularLocation>
</comment>
<feature type="transmembrane region" description="Helical" evidence="11">
    <location>
        <begin position="12"/>
        <end position="37"/>
    </location>
</feature>
<dbReference type="EMBL" id="JACCFH010000001">
    <property type="protein sequence ID" value="NYG34368.1"/>
    <property type="molecule type" value="Genomic_DNA"/>
</dbReference>
<dbReference type="InterPro" id="IPR045584">
    <property type="entry name" value="Pilin-like"/>
</dbReference>
<keyword evidence="14" id="KW-1185">Reference proteome</keyword>
<dbReference type="InterPro" id="IPR022346">
    <property type="entry name" value="T2SS_GspH"/>
</dbReference>
<dbReference type="Pfam" id="PF12019">
    <property type="entry name" value="GspH"/>
    <property type="match status" value="1"/>
</dbReference>
<comment type="caution">
    <text evidence="13">The sequence shown here is derived from an EMBL/GenBank/DDBJ whole genome shotgun (WGS) entry which is preliminary data.</text>
</comment>
<reference evidence="13 14" key="1">
    <citation type="submission" date="2020-07" db="EMBL/GenBank/DDBJ databases">
        <title>Genomic Encyclopedia of Archaeal and Bacterial Type Strains, Phase II (KMG-II): from individual species to whole genera.</title>
        <authorList>
            <person name="Goeker M."/>
        </authorList>
    </citation>
    <scope>NUCLEOTIDE SEQUENCE [LARGE SCALE GENOMIC DNA]</scope>
    <source>
        <strain evidence="13 14">DSM 21226</strain>
    </source>
</reference>
<dbReference type="InterPro" id="IPR012902">
    <property type="entry name" value="N_methyl_site"/>
</dbReference>
<feature type="domain" description="General secretion pathway GspH" evidence="12">
    <location>
        <begin position="49"/>
        <end position="191"/>
    </location>
</feature>
<evidence type="ECO:0000313" key="14">
    <source>
        <dbReference type="Proteomes" id="UP000518288"/>
    </source>
</evidence>
<accession>A0A7Y9QZZ3</accession>
<keyword evidence="5" id="KW-0997">Cell inner membrane</keyword>
<keyword evidence="8 11" id="KW-0472">Membrane</keyword>
<dbReference type="RefSeq" id="WP_179635019.1">
    <property type="nucleotide sequence ID" value="NZ_JACCFH010000001.1"/>
</dbReference>
<evidence type="ECO:0000256" key="2">
    <source>
        <dbReference type="ARBA" id="ARBA00021549"/>
    </source>
</evidence>
<evidence type="ECO:0000256" key="9">
    <source>
        <dbReference type="ARBA" id="ARBA00025772"/>
    </source>
</evidence>
<dbReference type="PROSITE" id="PS00409">
    <property type="entry name" value="PROKAR_NTER_METHYL"/>
    <property type="match status" value="1"/>
</dbReference>
<dbReference type="Gene3D" id="3.30.700.10">
    <property type="entry name" value="Glycoprotein, Type 4 Pilin"/>
    <property type="match status" value="1"/>
</dbReference>
<evidence type="ECO:0000259" key="12">
    <source>
        <dbReference type="Pfam" id="PF12019"/>
    </source>
</evidence>
<evidence type="ECO:0000256" key="6">
    <source>
        <dbReference type="ARBA" id="ARBA00022692"/>
    </source>
</evidence>
<protein>
    <recommendedName>
        <fullName evidence="2">Type II secretion system protein H</fullName>
    </recommendedName>
    <alternativeName>
        <fullName evidence="10">General secretion pathway protein H</fullName>
    </alternativeName>
</protein>
<dbReference type="NCBIfam" id="TIGR02532">
    <property type="entry name" value="IV_pilin_GFxxxE"/>
    <property type="match status" value="1"/>
</dbReference>
<dbReference type="SUPFAM" id="SSF54523">
    <property type="entry name" value="Pili subunits"/>
    <property type="match status" value="1"/>
</dbReference>
<keyword evidence="7 11" id="KW-1133">Transmembrane helix</keyword>
<dbReference type="AlphaFoldDB" id="A0A7Y9QZZ3"/>
<proteinExistence type="inferred from homology"/>
<keyword evidence="3" id="KW-1003">Cell membrane</keyword>
<sequence>MAMPVAFPRSTGGFTLIELMVTVAVLAALLLAVTPVVRDWMLDIEIRNAAESISSGLNRARALAVQRNEPVMFSLVSNEAQPGTLDNSCALSATSASWVVSLDSPAGQCGQPLGATTGTRLVERHARGDGSAGVQVEVRDASCQSATGRAQVVFNGFGRAQTDPAPIRCIVITHPGSSTTRTLHVMLNTGGAVRTCDPAATDPRDTRRCLVN</sequence>
<dbReference type="Pfam" id="PF07963">
    <property type="entry name" value="N_methyl"/>
    <property type="match status" value="1"/>
</dbReference>
<evidence type="ECO:0000256" key="10">
    <source>
        <dbReference type="ARBA" id="ARBA00030775"/>
    </source>
</evidence>
<dbReference type="Proteomes" id="UP000518288">
    <property type="component" value="Unassembled WGS sequence"/>
</dbReference>
<evidence type="ECO:0000313" key="13">
    <source>
        <dbReference type="EMBL" id="NYG34368.1"/>
    </source>
</evidence>
<evidence type="ECO:0000256" key="8">
    <source>
        <dbReference type="ARBA" id="ARBA00023136"/>
    </source>
</evidence>
<keyword evidence="6 11" id="KW-0812">Transmembrane</keyword>
<evidence type="ECO:0000256" key="1">
    <source>
        <dbReference type="ARBA" id="ARBA00004377"/>
    </source>
</evidence>
<evidence type="ECO:0000256" key="4">
    <source>
        <dbReference type="ARBA" id="ARBA00022481"/>
    </source>
</evidence>